<sequence length="369" mass="41837">MTVEPFRYLKWNDDIVGLVAPDLSVRFVEPRYNTTVALYTHGRSAWSPDEFLQFLSERIMSPSRRDVERLLFRCGLSEYDVFKIADATHAINPRDELWMAREVDETMASAVTAVFDDVFLQRIDAVGDSVDTPEGANVKRYGASEGCYGIVKQRISPLSTDVESEVAAALLARELGVPCCRAWRFDKDAVFSVFEYDFTRECLVHMRRLFDGPRGENELENLLAVRPQYAENFCRMIAFDFITRQDDRHLSNIAVLVTGEGERFYPLYDNGRSLFYEDTEEFARKAAADPRAFATTFGYIGTYWEHVCDIAAQGVRFGDLMSLDMDEGRIGEILSEAGFAGYRLEAGTQWIANALSLLRALDAGAIRMD</sequence>
<dbReference type="EMBL" id="WSRR01000003">
    <property type="protein sequence ID" value="MVX60258.1"/>
    <property type="molecule type" value="Genomic_DNA"/>
</dbReference>
<keyword evidence="2" id="KW-1185">Reference proteome</keyword>
<dbReference type="OrthoDB" id="3171487at2"/>
<dbReference type="AlphaFoldDB" id="A0A6N8JK72"/>
<comment type="caution">
    <text evidence="1">The sequence shown here is derived from an EMBL/GenBank/DDBJ whole genome shotgun (WGS) entry which is preliminary data.</text>
</comment>
<evidence type="ECO:0008006" key="3">
    <source>
        <dbReference type="Google" id="ProtNLM"/>
    </source>
</evidence>
<accession>A0A6N8JK72</accession>
<evidence type="ECO:0000313" key="2">
    <source>
        <dbReference type="Proteomes" id="UP000463388"/>
    </source>
</evidence>
<protein>
    <recommendedName>
        <fullName evidence="3">HipA-like C-terminal domain-containing protein</fullName>
    </recommendedName>
</protein>
<gene>
    <name evidence="1" type="ORF">GKZ27_02080</name>
</gene>
<evidence type="ECO:0000313" key="1">
    <source>
        <dbReference type="EMBL" id="MVX60258.1"/>
    </source>
</evidence>
<reference evidence="1 2" key="1">
    <citation type="submission" date="2019-12" db="EMBL/GenBank/DDBJ databases">
        <title>Microbes associate with the intestines of laboratory mice.</title>
        <authorList>
            <person name="Navarre W."/>
            <person name="Wong E."/>
        </authorList>
    </citation>
    <scope>NUCLEOTIDE SEQUENCE [LARGE SCALE GENOMIC DNA]</scope>
    <source>
        <strain evidence="1 2">NM66_B29</strain>
    </source>
</reference>
<dbReference type="Gene3D" id="1.10.1070.20">
    <property type="match status" value="1"/>
</dbReference>
<dbReference type="Proteomes" id="UP000463388">
    <property type="component" value="Unassembled WGS sequence"/>
</dbReference>
<organism evidence="1 2">
    <name type="scientific">Adlercreutzia mucosicola</name>
    <dbReference type="NCBI Taxonomy" id="580026"/>
    <lineage>
        <taxon>Bacteria</taxon>
        <taxon>Bacillati</taxon>
        <taxon>Actinomycetota</taxon>
        <taxon>Coriobacteriia</taxon>
        <taxon>Eggerthellales</taxon>
        <taxon>Eggerthellaceae</taxon>
        <taxon>Adlercreutzia</taxon>
    </lineage>
</organism>
<proteinExistence type="predicted"/>
<name>A0A6N8JK72_9ACTN</name>
<dbReference type="RefSeq" id="WP_160344704.1">
    <property type="nucleotide sequence ID" value="NZ_WSRR01000003.1"/>
</dbReference>